<dbReference type="EMBL" id="JBFRHK010000007">
    <property type="protein sequence ID" value="MEX3745955.1"/>
    <property type="molecule type" value="Genomic_DNA"/>
</dbReference>
<evidence type="ECO:0000313" key="2">
    <source>
        <dbReference type="Proteomes" id="UP001558534"/>
    </source>
</evidence>
<reference evidence="1 2" key="1">
    <citation type="submission" date="2024-07" db="EMBL/GenBank/DDBJ databases">
        <title>Characterization of a bacterium isolated from hydrolysated instant sea cucumber by whole-genome sequencing and metabolomics.</title>
        <authorList>
            <person name="Luo X."/>
            <person name="Zhang Z."/>
            <person name="Zheng Z."/>
            <person name="Zhang W."/>
            <person name="Ming T."/>
            <person name="Jiao L."/>
            <person name="Su X."/>
            <person name="Kong F."/>
            <person name="Xu J."/>
        </authorList>
    </citation>
    <scope>NUCLEOTIDE SEQUENCE [LARGE SCALE GENOMIC DNA]</scope>
    <source>
        <strain evidence="1 2">XL-2024</strain>
    </source>
</reference>
<protein>
    <submittedName>
        <fullName evidence="1">Uncharacterized protein</fullName>
    </submittedName>
</protein>
<accession>A0ABV3VYG4</accession>
<name>A0ABV3VYG4_9BACI</name>
<dbReference type="Proteomes" id="UP001558534">
    <property type="component" value="Unassembled WGS sequence"/>
</dbReference>
<sequence length="41" mass="4682">MGKVIRDAGGYTDFVVVIQYPNTKTQIPNHYIKIPGQIDYK</sequence>
<gene>
    <name evidence="1" type="ORF">AB1300_12505</name>
</gene>
<comment type="caution">
    <text evidence="1">The sequence shown here is derived from an EMBL/GenBank/DDBJ whole genome shotgun (WGS) entry which is preliminary data.</text>
</comment>
<keyword evidence="2" id="KW-1185">Reference proteome</keyword>
<evidence type="ECO:0000313" key="1">
    <source>
        <dbReference type="EMBL" id="MEX3745955.1"/>
    </source>
</evidence>
<dbReference type="RefSeq" id="WP_368636804.1">
    <property type="nucleotide sequence ID" value="NZ_JBFRHK010000007.1"/>
</dbReference>
<organism evidence="1 2">
    <name type="scientific">Lysinibacillus xylanilyticus</name>
    <dbReference type="NCBI Taxonomy" id="582475"/>
    <lineage>
        <taxon>Bacteria</taxon>
        <taxon>Bacillati</taxon>
        <taxon>Bacillota</taxon>
        <taxon>Bacilli</taxon>
        <taxon>Bacillales</taxon>
        <taxon>Bacillaceae</taxon>
        <taxon>Lysinibacillus</taxon>
    </lineage>
</organism>
<proteinExistence type="predicted"/>